<keyword evidence="9" id="KW-1185">Reference proteome</keyword>
<organism evidence="8 9">
    <name type="scientific">Exophiala oligosperma</name>
    <dbReference type="NCBI Taxonomy" id="215243"/>
    <lineage>
        <taxon>Eukaryota</taxon>
        <taxon>Fungi</taxon>
        <taxon>Dikarya</taxon>
        <taxon>Ascomycota</taxon>
        <taxon>Pezizomycotina</taxon>
        <taxon>Eurotiomycetes</taxon>
        <taxon>Chaetothyriomycetidae</taxon>
        <taxon>Chaetothyriales</taxon>
        <taxon>Herpotrichiellaceae</taxon>
        <taxon>Exophiala</taxon>
    </lineage>
</organism>
<feature type="domain" description="Zn(2)-C6 fungal-type" evidence="7">
    <location>
        <begin position="38"/>
        <end position="70"/>
    </location>
</feature>
<evidence type="ECO:0000256" key="1">
    <source>
        <dbReference type="ARBA" id="ARBA00022723"/>
    </source>
</evidence>
<dbReference type="STRING" id="215243.A0A0D2DFV7"/>
<dbReference type="PROSITE" id="PS00463">
    <property type="entry name" value="ZN2_CY6_FUNGAL_1"/>
    <property type="match status" value="1"/>
</dbReference>
<evidence type="ECO:0000256" key="4">
    <source>
        <dbReference type="ARBA" id="ARBA00023163"/>
    </source>
</evidence>
<dbReference type="Pfam" id="PF00172">
    <property type="entry name" value="Zn_clus"/>
    <property type="match status" value="1"/>
</dbReference>
<evidence type="ECO:0000256" key="3">
    <source>
        <dbReference type="ARBA" id="ARBA00023125"/>
    </source>
</evidence>
<keyword evidence="5" id="KW-0539">Nucleus</keyword>
<evidence type="ECO:0000256" key="6">
    <source>
        <dbReference type="SAM" id="MobiDB-lite"/>
    </source>
</evidence>
<feature type="region of interest" description="Disordered" evidence="6">
    <location>
        <begin position="1"/>
        <end position="32"/>
    </location>
</feature>
<dbReference type="InterPro" id="IPR007219">
    <property type="entry name" value="XnlR_reg_dom"/>
</dbReference>
<keyword evidence="2" id="KW-0805">Transcription regulation</keyword>
<dbReference type="InterPro" id="IPR051127">
    <property type="entry name" value="Fungal_SecMet_Regulators"/>
</dbReference>
<dbReference type="GO" id="GO:0000981">
    <property type="term" value="F:DNA-binding transcription factor activity, RNA polymerase II-specific"/>
    <property type="evidence" value="ECO:0007669"/>
    <property type="project" value="InterPro"/>
</dbReference>
<sequence length="735" mass="83217">MSQLEVTNNPTRSNTTVFTAPEAPSPSTRRKRSKISLACNNCRSRKTRCDGRLPVCLACDKRRVGSTCIFERPLLDLQKQDAESRTRVQDSRGPFIIQSEPTPFAVAESHDEQSQHETNGEHHVDGVATVAAESDTALYGGSSTINLIRHMAKRTHTLDASSEATSSRKRHRCLNQRSMGYVEIVREMDDSAVVYPVRRNADDYLACYWEFIHPVFPIIHRPSLERQYRALWLPGLPSVAFEEKSDDSQSILASMLNLVFALGCQFSTLIPSSKRSSIADDFYQRSRRLFVFDVLDSSSLPAVQLLLLQGVYLQSSRYATRCWNVVGLAVRVAQSLGLHIHSEREGETQLDREMNRRVWHTCVMLDRLLAMTFGRPTMLQDAGNIPIPLSIDDEFLRDDGEEGLQPVDIPSRLGLFVSSCKLFEHLAEILRTFYTANSEPDDLVEIVLRLNRRLDNFATSIPDYLQTSEVSPLDVSEKNNCVHLQQQVLYCRFLYVRLLLLRPLLLSTIRHSHPQSIKFGKMDTESSLDRHLIIQCCNLCVRMAHRLIEIIHQHLDTAYKSSGWHSVYFTFAAMITLLAAMQCPGDIQIQDAEQSFEVSWDRCLRILKHYEEQIISAPQAIRALQKLRVRASRSQPLSQNQLNPKNISSHVRSSQRAIEGGNSAQETEMQPAYAANYVDADAIPTLNFSPFLTYGVDDISDAWFGQHLPDLDYFGLNLNLDHNATTSSLSSLSQN</sequence>
<feature type="region of interest" description="Disordered" evidence="6">
    <location>
        <begin position="635"/>
        <end position="664"/>
    </location>
</feature>
<keyword evidence="1" id="KW-0479">Metal-binding</keyword>
<dbReference type="GO" id="GO:0006351">
    <property type="term" value="P:DNA-templated transcription"/>
    <property type="evidence" value="ECO:0007669"/>
    <property type="project" value="InterPro"/>
</dbReference>
<evidence type="ECO:0000313" key="9">
    <source>
        <dbReference type="Proteomes" id="UP000053342"/>
    </source>
</evidence>
<dbReference type="AlphaFoldDB" id="A0A0D2DFV7"/>
<dbReference type="EMBL" id="KN847336">
    <property type="protein sequence ID" value="KIW41928.1"/>
    <property type="molecule type" value="Genomic_DNA"/>
</dbReference>
<accession>A0A0D2DFV7</accession>
<dbReference type="VEuPathDB" id="FungiDB:PV06_05525"/>
<dbReference type="OrthoDB" id="4159052at2759"/>
<dbReference type="GO" id="GO:0000435">
    <property type="term" value="P:positive regulation of transcription from RNA polymerase II promoter by galactose"/>
    <property type="evidence" value="ECO:0007669"/>
    <property type="project" value="TreeGrafter"/>
</dbReference>
<evidence type="ECO:0000313" key="8">
    <source>
        <dbReference type="EMBL" id="KIW41928.1"/>
    </source>
</evidence>
<keyword evidence="4" id="KW-0804">Transcription</keyword>
<dbReference type="InterPro" id="IPR036864">
    <property type="entry name" value="Zn2-C6_fun-type_DNA-bd_sf"/>
</dbReference>
<feature type="compositionally biased region" description="Polar residues" evidence="6">
    <location>
        <begin position="1"/>
        <end position="18"/>
    </location>
</feature>
<evidence type="ECO:0000256" key="5">
    <source>
        <dbReference type="ARBA" id="ARBA00023242"/>
    </source>
</evidence>
<dbReference type="GO" id="GO:0000978">
    <property type="term" value="F:RNA polymerase II cis-regulatory region sequence-specific DNA binding"/>
    <property type="evidence" value="ECO:0007669"/>
    <property type="project" value="TreeGrafter"/>
</dbReference>
<protein>
    <recommendedName>
        <fullName evidence="7">Zn(2)-C6 fungal-type domain-containing protein</fullName>
    </recommendedName>
</protein>
<evidence type="ECO:0000259" key="7">
    <source>
        <dbReference type="PROSITE" id="PS50048"/>
    </source>
</evidence>
<reference evidence="8 9" key="1">
    <citation type="submission" date="2015-01" db="EMBL/GenBank/DDBJ databases">
        <title>The Genome Sequence of Exophiala oligosperma CBS72588.</title>
        <authorList>
            <consortium name="The Broad Institute Genomics Platform"/>
            <person name="Cuomo C."/>
            <person name="de Hoog S."/>
            <person name="Gorbushina A."/>
            <person name="Stielow B."/>
            <person name="Teixiera M."/>
            <person name="Abouelleil A."/>
            <person name="Chapman S.B."/>
            <person name="Priest M."/>
            <person name="Young S.K."/>
            <person name="Wortman J."/>
            <person name="Nusbaum C."/>
            <person name="Birren B."/>
        </authorList>
    </citation>
    <scope>NUCLEOTIDE SEQUENCE [LARGE SCALE GENOMIC DNA]</scope>
    <source>
        <strain evidence="8 9">CBS 72588</strain>
    </source>
</reference>
<dbReference type="PANTHER" id="PTHR47424">
    <property type="entry name" value="REGULATORY PROTEIN GAL4"/>
    <property type="match status" value="1"/>
</dbReference>
<dbReference type="SMART" id="SM00066">
    <property type="entry name" value="GAL4"/>
    <property type="match status" value="1"/>
</dbReference>
<keyword evidence="3" id="KW-0238">DNA-binding</keyword>
<dbReference type="GO" id="GO:0008270">
    <property type="term" value="F:zinc ion binding"/>
    <property type="evidence" value="ECO:0007669"/>
    <property type="project" value="InterPro"/>
</dbReference>
<dbReference type="RefSeq" id="XP_016262144.1">
    <property type="nucleotide sequence ID" value="XM_016406540.1"/>
</dbReference>
<dbReference type="PROSITE" id="PS50048">
    <property type="entry name" value="ZN2_CY6_FUNGAL_2"/>
    <property type="match status" value="1"/>
</dbReference>
<dbReference type="Gene3D" id="4.10.240.10">
    <property type="entry name" value="Zn(2)-C6 fungal-type DNA-binding domain"/>
    <property type="match status" value="1"/>
</dbReference>
<dbReference type="SMART" id="SM00906">
    <property type="entry name" value="Fungal_trans"/>
    <property type="match status" value="1"/>
</dbReference>
<dbReference type="PANTHER" id="PTHR47424:SF3">
    <property type="entry name" value="REGULATORY PROTEIN GAL4"/>
    <property type="match status" value="1"/>
</dbReference>
<dbReference type="HOGENOM" id="CLU_008511_1_1_1"/>
<dbReference type="InterPro" id="IPR001138">
    <property type="entry name" value="Zn2Cys6_DnaBD"/>
</dbReference>
<dbReference type="GO" id="GO:0005634">
    <property type="term" value="C:nucleus"/>
    <property type="evidence" value="ECO:0007669"/>
    <property type="project" value="TreeGrafter"/>
</dbReference>
<dbReference type="CDD" id="cd12148">
    <property type="entry name" value="fungal_TF_MHR"/>
    <property type="match status" value="1"/>
</dbReference>
<gene>
    <name evidence="8" type="ORF">PV06_05525</name>
</gene>
<dbReference type="Pfam" id="PF04082">
    <property type="entry name" value="Fungal_trans"/>
    <property type="match status" value="1"/>
</dbReference>
<dbReference type="GeneID" id="27357599"/>
<proteinExistence type="predicted"/>
<dbReference type="CDD" id="cd00067">
    <property type="entry name" value="GAL4"/>
    <property type="match status" value="1"/>
</dbReference>
<name>A0A0D2DFV7_9EURO</name>
<dbReference type="SUPFAM" id="SSF57701">
    <property type="entry name" value="Zn2/Cys6 DNA-binding domain"/>
    <property type="match status" value="1"/>
</dbReference>
<evidence type="ECO:0000256" key="2">
    <source>
        <dbReference type="ARBA" id="ARBA00023015"/>
    </source>
</evidence>
<dbReference type="Proteomes" id="UP000053342">
    <property type="component" value="Unassembled WGS sequence"/>
</dbReference>